<dbReference type="InterPro" id="IPR050411">
    <property type="entry name" value="AlphaKG_dependent_hydroxylases"/>
</dbReference>
<dbReference type="PANTHER" id="PTHR10696">
    <property type="entry name" value="GAMMA-BUTYROBETAINE HYDROXYLASE-RELATED"/>
    <property type="match status" value="1"/>
</dbReference>
<keyword evidence="7" id="KW-0124">Carnitine biosynthesis</keyword>
<keyword evidence="6" id="KW-0479">Metal-binding</keyword>
<comment type="function">
    <text evidence="14">Converts trimethyllysine (TML) into hydroxytrimethyllysine (HTML).</text>
</comment>
<comment type="similarity">
    <text evidence="4">Belongs to the gamma-BBH/TMLD family.</text>
</comment>
<evidence type="ECO:0000256" key="10">
    <source>
        <dbReference type="ARBA" id="ARBA00023004"/>
    </source>
</evidence>
<dbReference type="GO" id="GO:0050353">
    <property type="term" value="F:trimethyllysine dioxygenase activity"/>
    <property type="evidence" value="ECO:0007669"/>
    <property type="project" value="UniProtKB-EC"/>
</dbReference>
<dbReference type="GO" id="GO:0005739">
    <property type="term" value="C:mitochondrion"/>
    <property type="evidence" value="ECO:0007669"/>
    <property type="project" value="TreeGrafter"/>
</dbReference>
<gene>
    <name evidence="19" type="primary">cbs-1</name>
    <name evidence="19" type="ORF">LCER1_G004745</name>
</gene>
<evidence type="ECO:0000256" key="11">
    <source>
        <dbReference type="ARBA" id="ARBA00030363"/>
    </source>
</evidence>
<reference evidence="19 20" key="1">
    <citation type="submission" date="2018-05" db="EMBL/GenBank/DDBJ databases">
        <title>Whole genome sequencing for identification of molecular markers to develop diagnostic detection tools for the regulated plant pathogen Lachnellula willkommii.</title>
        <authorList>
            <person name="Giroux E."/>
            <person name="Bilodeau G."/>
        </authorList>
    </citation>
    <scope>NUCLEOTIDE SEQUENCE [LARGE SCALE GENOMIC DNA]</scope>
    <source>
        <strain evidence="19 20">CBS 625.97</strain>
    </source>
</reference>
<feature type="region of interest" description="Disordered" evidence="16">
    <location>
        <begin position="30"/>
        <end position="86"/>
    </location>
</feature>
<dbReference type="FunFam" id="3.60.130.10:FF:000001">
    <property type="entry name" value="Trimethyllysine dioxygenase, mitochondrial"/>
    <property type="match status" value="1"/>
</dbReference>
<evidence type="ECO:0000256" key="15">
    <source>
        <dbReference type="ARBA" id="ARBA00049334"/>
    </source>
</evidence>
<keyword evidence="20" id="KW-1185">Reference proteome</keyword>
<evidence type="ECO:0000256" key="14">
    <source>
        <dbReference type="ARBA" id="ARBA00046008"/>
    </source>
</evidence>
<dbReference type="NCBIfam" id="TIGR02410">
    <property type="entry name" value="carnitine_TMLD"/>
    <property type="match status" value="1"/>
</dbReference>
<sequence length="510" mass="58024">MKKARGSKGIPRAAAPPYIPEVTEDAVRPFKKVSKQIPKEQRNGPIGRNEKLGPWWPKPSENTTEHMSAPKPKQKTNWRDLPTPPTRGVSKVHWAFPDIYEVGRVIPRSTGPEDLTGENGMPLWGDWGVPLEVRTPGPSIFSICTQCVNQDTMQRELDTFSISRDIRPGVVVTEEAGLRIEWKDDGHMSLYPWDWILKHRVKFQSQNLLDKADLPVPNDEPSPLVHWGPEIAANPPTVQYDEVMADDKGVGQWTEKIRKYGFCYVDGCPIDPAKTEELLQRISFIRVTHYGGFYDFTSDLTMKDTAYTTLALPAHTDTTYFTDPAGLQMFHLLSHTDGEGGLSLLVDGFHAAEVLKEEDPHAHRVLSHMPIAWHASGNDGITITPSKKFPVFNYGDVPEAEGESSQLQQVRWNNADRGVVALRDIDGKWAESWYRAARLWEVTLRRPDLAYWSQLEPGRALIFDNWRVLHGRSSFTGKRRMCGGYINRDDYVSRWRNTNFTREEVLKQIL</sequence>
<dbReference type="InterPro" id="IPR012776">
    <property type="entry name" value="Trimethyllysine_dOase"/>
</dbReference>
<evidence type="ECO:0000313" key="19">
    <source>
        <dbReference type="EMBL" id="TVY54816.1"/>
    </source>
</evidence>
<evidence type="ECO:0000256" key="12">
    <source>
        <dbReference type="ARBA" id="ARBA00031778"/>
    </source>
</evidence>
<evidence type="ECO:0000256" key="9">
    <source>
        <dbReference type="ARBA" id="ARBA00023002"/>
    </source>
</evidence>
<evidence type="ECO:0000256" key="1">
    <source>
        <dbReference type="ARBA" id="ARBA00001954"/>
    </source>
</evidence>
<dbReference type="InterPro" id="IPR038492">
    <property type="entry name" value="GBBH-like_N_sf"/>
</dbReference>
<evidence type="ECO:0000256" key="5">
    <source>
        <dbReference type="ARBA" id="ARBA00012267"/>
    </source>
</evidence>
<dbReference type="Proteomes" id="UP000481288">
    <property type="component" value="Unassembled WGS sequence"/>
</dbReference>
<feature type="domain" description="TauD/TfdA-like" evidence="17">
    <location>
        <begin position="228"/>
        <end position="485"/>
    </location>
</feature>
<evidence type="ECO:0000256" key="13">
    <source>
        <dbReference type="ARBA" id="ARBA00032283"/>
    </source>
</evidence>
<comment type="cofactor">
    <cofactor evidence="2">
        <name>L-ascorbate</name>
        <dbReference type="ChEBI" id="CHEBI:38290"/>
    </cofactor>
</comment>
<keyword evidence="10" id="KW-0408">Iron</keyword>
<organism evidence="19 20">
    <name type="scientific">Lachnellula cervina</name>
    <dbReference type="NCBI Taxonomy" id="1316786"/>
    <lineage>
        <taxon>Eukaryota</taxon>
        <taxon>Fungi</taxon>
        <taxon>Dikarya</taxon>
        <taxon>Ascomycota</taxon>
        <taxon>Pezizomycotina</taxon>
        <taxon>Leotiomycetes</taxon>
        <taxon>Helotiales</taxon>
        <taxon>Lachnaceae</taxon>
        <taxon>Lachnellula</taxon>
    </lineage>
</organism>
<evidence type="ECO:0000259" key="18">
    <source>
        <dbReference type="Pfam" id="PF06155"/>
    </source>
</evidence>
<evidence type="ECO:0000256" key="7">
    <source>
        <dbReference type="ARBA" id="ARBA00022873"/>
    </source>
</evidence>
<protein>
    <recommendedName>
        <fullName evidence="5">trimethyllysine dioxygenase</fullName>
        <ecNumber evidence="5">1.14.11.8</ecNumber>
    </recommendedName>
    <alternativeName>
        <fullName evidence="12">Epsilon-trimethyllysine 2-oxoglutarate dioxygenase</fullName>
    </alternativeName>
    <alternativeName>
        <fullName evidence="11">TML hydroxylase</fullName>
    </alternativeName>
    <alternativeName>
        <fullName evidence="13">TML-alpha-ketoglutarate dioxygenase</fullName>
    </alternativeName>
</protein>
<dbReference type="InterPro" id="IPR042098">
    <property type="entry name" value="TauD-like_sf"/>
</dbReference>
<comment type="catalytic activity">
    <reaction evidence="15">
        <text>N(6),N(6),N(6)-trimethyl-L-lysine + 2-oxoglutarate + O2 = (3S)-3-hydroxy-N(6),N(6),N(6)-trimethyl-L-lysine + succinate + CO2</text>
        <dbReference type="Rhea" id="RHEA:14181"/>
        <dbReference type="ChEBI" id="CHEBI:15379"/>
        <dbReference type="ChEBI" id="CHEBI:16526"/>
        <dbReference type="ChEBI" id="CHEBI:16810"/>
        <dbReference type="ChEBI" id="CHEBI:30031"/>
        <dbReference type="ChEBI" id="CHEBI:58100"/>
        <dbReference type="ChEBI" id="CHEBI:141499"/>
        <dbReference type="EC" id="1.14.11.8"/>
    </reaction>
</comment>
<dbReference type="AlphaFoldDB" id="A0A7D8UQP4"/>
<dbReference type="EMBL" id="QGMG01000303">
    <property type="protein sequence ID" value="TVY54816.1"/>
    <property type="molecule type" value="Genomic_DNA"/>
</dbReference>
<feature type="domain" description="Gamma-butyrobetaine hydroxylase-like N-terminal" evidence="18">
    <location>
        <begin position="142"/>
        <end position="196"/>
    </location>
</feature>
<dbReference type="GO" id="GO:0045329">
    <property type="term" value="P:carnitine biosynthetic process"/>
    <property type="evidence" value="ECO:0007669"/>
    <property type="project" value="UniProtKB-UniPathway"/>
</dbReference>
<dbReference type="Pfam" id="PF06155">
    <property type="entry name" value="GBBH-like_N"/>
    <property type="match status" value="1"/>
</dbReference>
<evidence type="ECO:0000313" key="20">
    <source>
        <dbReference type="Proteomes" id="UP000481288"/>
    </source>
</evidence>
<keyword evidence="9" id="KW-0560">Oxidoreductase</keyword>
<comment type="cofactor">
    <cofactor evidence="1">
        <name>Fe(2+)</name>
        <dbReference type="ChEBI" id="CHEBI:29033"/>
    </cofactor>
</comment>
<dbReference type="SUPFAM" id="SSF51197">
    <property type="entry name" value="Clavaminate synthase-like"/>
    <property type="match status" value="1"/>
</dbReference>
<evidence type="ECO:0000259" key="17">
    <source>
        <dbReference type="Pfam" id="PF02668"/>
    </source>
</evidence>
<dbReference type="EC" id="1.14.11.8" evidence="5"/>
<comment type="pathway">
    <text evidence="3">Amine and polyamine biosynthesis; carnitine biosynthesis.</text>
</comment>
<proteinExistence type="inferred from homology"/>
<evidence type="ECO:0000256" key="4">
    <source>
        <dbReference type="ARBA" id="ARBA00008654"/>
    </source>
</evidence>
<name>A0A7D8UQP4_9HELO</name>
<evidence type="ECO:0000256" key="2">
    <source>
        <dbReference type="ARBA" id="ARBA00001961"/>
    </source>
</evidence>
<dbReference type="Gene3D" id="3.30.2020.30">
    <property type="match status" value="1"/>
</dbReference>
<dbReference type="CDD" id="cd00250">
    <property type="entry name" value="CAS_like"/>
    <property type="match status" value="1"/>
</dbReference>
<dbReference type="Gene3D" id="3.60.130.10">
    <property type="entry name" value="Clavaminate synthase-like"/>
    <property type="match status" value="1"/>
</dbReference>
<evidence type="ECO:0000256" key="16">
    <source>
        <dbReference type="SAM" id="MobiDB-lite"/>
    </source>
</evidence>
<dbReference type="PANTHER" id="PTHR10696:SF51">
    <property type="entry name" value="TRIMETHYLLYSINE DIOXYGENASE, MITOCHONDRIAL"/>
    <property type="match status" value="1"/>
</dbReference>
<dbReference type="Pfam" id="PF02668">
    <property type="entry name" value="TauD"/>
    <property type="match status" value="1"/>
</dbReference>
<dbReference type="InterPro" id="IPR003819">
    <property type="entry name" value="TauD/TfdA-like"/>
</dbReference>
<evidence type="ECO:0000256" key="8">
    <source>
        <dbReference type="ARBA" id="ARBA00022964"/>
    </source>
</evidence>
<dbReference type="OrthoDB" id="408743at2759"/>
<comment type="caution">
    <text evidence="19">The sequence shown here is derived from an EMBL/GenBank/DDBJ whole genome shotgun (WGS) entry which is preliminary data.</text>
</comment>
<dbReference type="GO" id="GO:0005506">
    <property type="term" value="F:iron ion binding"/>
    <property type="evidence" value="ECO:0007669"/>
    <property type="project" value="InterPro"/>
</dbReference>
<evidence type="ECO:0000256" key="6">
    <source>
        <dbReference type="ARBA" id="ARBA00022723"/>
    </source>
</evidence>
<dbReference type="UniPathway" id="UPA00118"/>
<dbReference type="InterPro" id="IPR010376">
    <property type="entry name" value="GBBH-like_N"/>
</dbReference>
<keyword evidence="8 19" id="KW-0223">Dioxygenase</keyword>
<accession>A0A7D8UQP4</accession>
<evidence type="ECO:0000256" key="3">
    <source>
        <dbReference type="ARBA" id="ARBA00005022"/>
    </source>
</evidence>